<protein>
    <submittedName>
        <fullName evidence="2">Uncharacterized protein</fullName>
    </submittedName>
</protein>
<proteinExistence type="predicted"/>
<dbReference type="OrthoDB" id="3563333at2759"/>
<reference evidence="2" key="1">
    <citation type="submission" date="2021-02" db="EMBL/GenBank/DDBJ databases">
        <title>Genome sequence Cadophora malorum strain M34.</title>
        <authorList>
            <person name="Stefanovic E."/>
            <person name="Vu D."/>
            <person name="Scully C."/>
            <person name="Dijksterhuis J."/>
            <person name="Roader J."/>
            <person name="Houbraken J."/>
        </authorList>
    </citation>
    <scope>NUCLEOTIDE SEQUENCE</scope>
    <source>
        <strain evidence="2">M34</strain>
    </source>
</reference>
<evidence type="ECO:0000256" key="1">
    <source>
        <dbReference type="SAM" id="MobiDB-lite"/>
    </source>
</evidence>
<organism evidence="2 3">
    <name type="scientific">Cadophora malorum</name>
    <dbReference type="NCBI Taxonomy" id="108018"/>
    <lineage>
        <taxon>Eukaryota</taxon>
        <taxon>Fungi</taxon>
        <taxon>Dikarya</taxon>
        <taxon>Ascomycota</taxon>
        <taxon>Pezizomycotina</taxon>
        <taxon>Leotiomycetes</taxon>
        <taxon>Helotiales</taxon>
        <taxon>Ploettnerulaceae</taxon>
        <taxon>Cadophora</taxon>
    </lineage>
</organism>
<comment type="caution">
    <text evidence="2">The sequence shown here is derived from an EMBL/GenBank/DDBJ whole genome shotgun (WGS) entry which is preliminary data.</text>
</comment>
<evidence type="ECO:0000313" key="2">
    <source>
        <dbReference type="EMBL" id="KAG4412897.1"/>
    </source>
</evidence>
<sequence>MPRLTFYEAIIQAIMVGVHDRNFKDGAFKSLVPRTTNTNGALKSLLDSPLLSAAEKSDISGLIGEFLTICANFSNGAEPGFKDTMDVNKAMERLMAMFDNDARARGEYVPSQFMMQALNTNNSVREAQIWDVATQTMRTVQGGVAGVPPGAPPGCRGGSADGKKKQEKAKGKAKKPEGDGAVPKKLSKDDKSDFGDDFSKNIRGAFC</sequence>
<feature type="compositionally biased region" description="Basic and acidic residues" evidence="1">
    <location>
        <begin position="161"/>
        <end position="178"/>
    </location>
</feature>
<dbReference type="AlphaFoldDB" id="A0A8H7T487"/>
<keyword evidence="3" id="KW-1185">Reference proteome</keyword>
<gene>
    <name evidence="2" type="ORF">IFR04_013971</name>
</gene>
<feature type="region of interest" description="Disordered" evidence="1">
    <location>
        <begin position="142"/>
        <end position="207"/>
    </location>
</feature>
<dbReference type="EMBL" id="JAFJYH010000346">
    <property type="protein sequence ID" value="KAG4412897.1"/>
    <property type="molecule type" value="Genomic_DNA"/>
</dbReference>
<name>A0A8H7T487_9HELO</name>
<feature type="compositionally biased region" description="Basic and acidic residues" evidence="1">
    <location>
        <begin position="186"/>
        <end position="200"/>
    </location>
</feature>
<dbReference type="Proteomes" id="UP000664132">
    <property type="component" value="Unassembled WGS sequence"/>
</dbReference>
<evidence type="ECO:0000313" key="3">
    <source>
        <dbReference type="Proteomes" id="UP000664132"/>
    </source>
</evidence>
<accession>A0A8H7T487</accession>